<reference evidence="6 7" key="1">
    <citation type="submission" date="2022-08" db="EMBL/GenBank/DDBJ databases">
        <title>Reclassification of Massilia species as members of the genera Telluria, Duganella, Pseudoduganella, Mokoshia gen. nov. and Zemynaea gen. nov. using orthogonal and non-orthogonal genome-based approaches.</title>
        <authorList>
            <person name="Bowman J.P."/>
        </authorList>
    </citation>
    <scope>NUCLEOTIDE SEQUENCE [LARGE SCALE GENOMIC DNA]</scope>
    <source>
        <strain evidence="6 7">LMG 28164</strain>
    </source>
</reference>
<keyword evidence="7" id="KW-1185">Reference proteome</keyword>
<dbReference type="Pfam" id="PF03466">
    <property type="entry name" value="LysR_substrate"/>
    <property type="match status" value="1"/>
</dbReference>
<keyword evidence="3" id="KW-0238">DNA-binding</keyword>
<dbReference type="PROSITE" id="PS50931">
    <property type="entry name" value="HTH_LYSR"/>
    <property type="match status" value="1"/>
</dbReference>
<evidence type="ECO:0000313" key="7">
    <source>
        <dbReference type="Proteomes" id="UP001205560"/>
    </source>
</evidence>
<dbReference type="InterPro" id="IPR058163">
    <property type="entry name" value="LysR-type_TF_proteobact-type"/>
</dbReference>
<dbReference type="PANTHER" id="PTHR30537">
    <property type="entry name" value="HTH-TYPE TRANSCRIPTIONAL REGULATOR"/>
    <property type="match status" value="1"/>
</dbReference>
<sequence length="312" mass="34761">MSTGIQPAELGFFVSLATCGNLSSAARELGISTAAVSKRLSQMEARLGMPLVNRTTRRMSLTPDGETLFEHARRILGEIADLDQLLSASKGQPKGQLRVNATLGFGRLHVAPAISKYVLRYPEVDVQLQLSVNPPALTDDQFDVCIRFGEPGDTRVIAKKLASNRRVLCASPKYLEARGAPVQPSDLVRHNCICIRQGDEAYGTWRLHRDRDNGGRGESVKVRGNLTTNDGEIAVNWALDGHGILMRAEWDIERYLDSGRLVQVLPQYRTPDADIYAIYPQHQHQSARIRTFVAFLSQAFERFELHRNKVAK</sequence>
<organism evidence="6 7">
    <name type="scientific">Massilia norwichensis</name>
    <dbReference type="NCBI Taxonomy" id="1442366"/>
    <lineage>
        <taxon>Bacteria</taxon>
        <taxon>Pseudomonadati</taxon>
        <taxon>Pseudomonadota</taxon>
        <taxon>Betaproteobacteria</taxon>
        <taxon>Burkholderiales</taxon>
        <taxon>Oxalobacteraceae</taxon>
        <taxon>Telluria group</taxon>
        <taxon>Massilia</taxon>
    </lineage>
</organism>
<dbReference type="EMBL" id="JANUGX010000032">
    <property type="protein sequence ID" value="MCS0591828.1"/>
    <property type="molecule type" value="Genomic_DNA"/>
</dbReference>
<dbReference type="RefSeq" id="WP_258847597.1">
    <property type="nucleotide sequence ID" value="NZ_JANUGX010000032.1"/>
</dbReference>
<dbReference type="InterPro" id="IPR036390">
    <property type="entry name" value="WH_DNA-bd_sf"/>
</dbReference>
<name>A0ABT2AC86_9BURK</name>
<protein>
    <submittedName>
        <fullName evidence="6">LysR family transcriptional regulator</fullName>
    </submittedName>
</protein>
<dbReference type="InterPro" id="IPR000847">
    <property type="entry name" value="LysR_HTH_N"/>
</dbReference>
<dbReference type="InterPro" id="IPR036388">
    <property type="entry name" value="WH-like_DNA-bd_sf"/>
</dbReference>
<dbReference type="SUPFAM" id="SSF53850">
    <property type="entry name" value="Periplasmic binding protein-like II"/>
    <property type="match status" value="1"/>
</dbReference>
<dbReference type="Gene3D" id="1.10.10.10">
    <property type="entry name" value="Winged helix-like DNA-binding domain superfamily/Winged helix DNA-binding domain"/>
    <property type="match status" value="1"/>
</dbReference>
<dbReference type="Proteomes" id="UP001205560">
    <property type="component" value="Unassembled WGS sequence"/>
</dbReference>
<feature type="domain" description="HTH lysR-type" evidence="5">
    <location>
        <begin position="13"/>
        <end position="62"/>
    </location>
</feature>
<dbReference type="Gene3D" id="3.40.190.290">
    <property type="match status" value="1"/>
</dbReference>
<dbReference type="CDD" id="cd08479">
    <property type="entry name" value="PBP2_CrgA_like_9"/>
    <property type="match status" value="1"/>
</dbReference>
<comment type="caution">
    <text evidence="6">The sequence shown here is derived from an EMBL/GenBank/DDBJ whole genome shotgun (WGS) entry which is preliminary data.</text>
</comment>
<comment type="similarity">
    <text evidence="1">Belongs to the LysR transcriptional regulatory family.</text>
</comment>
<dbReference type="Pfam" id="PF00126">
    <property type="entry name" value="HTH_1"/>
    <property type="match status" value="1"/>
</dbReference>
<proteinExistence type="inferred from homology"/>
<evidence type="ECO:0000256" key="1">
    <source>
        <dbReference type="ARBA" id="ARBA00009437"/>
    </source>
</evidence>
<gene>
    <name evidence="6" type="ORF">NX782_21790</name>
</gene>
<evidence type="ECO:0000256" key="4">
    <source>
        <dbReference type="ARBA" id="ARBA00023163"/>
    </source>
</evidence>
<dbReference type="InterPro" id="IPR005119">
    <property type="entry name" value="LysR_subst-bd"/>
</dbReference>
<evidence type="ECO:0000256" key="3">
    <source>
        <dbReference type="ARBA" id="ARBA00023125"/>
    </source>
</evidence>
<evidence type="ECO:0000259" key="5">
    <source>
        <dbReference type="PROSITE" id="PS50931"/>
    </source>
</evidence>
<evidence type="ECO:0000256" key="2">
    <source>
        <dbReference type="ARBA" id="ARBA00023015"/>
    </source>
</evidence>
<accession>A0ABT2AC86</accession>
<evidence type="ECO:0000313" key="6">
    <source>
        <dbReference type="EMBL" id="MCS0591828.1"/>
    </source>
</evidence>
<dbReference type="SUPFAM" id="SSF46785">
    <property type="entry name" value="Winged helix' DNA-binding domain"/>
    <property type="match status" value="1"/>
</dbReference>
<keyword evidence="4" id="KW-0804">Transcription</keyword>
<dbReference type="PANTHER" id="PTHR30537:SF5">
    <property type="entry name" value="HTH-TYPE TRANSCRIPTIONAL ACTIVATOR TTDR-RELATED"/>
    <property type="match status" value="1"/>
</dbReference>
<keyword evidence="2" id="KW-0805">Transcription regulation</keyword>